<evidence type="ECO:0000256" key="6">
    <source>
        <dbReference type="SAM" id="Phobius"/>
    </source>
</evidence>
<evidence type="ECO:0000256" key="4">
    <source>
        <dbReference type="ARBA" id="ARBA00022989"/>
    </source>
</evidence>
<evidence type="ECO:0000256" key="1">
    <source>
        <dbReference type="ARBA" id="ARBA00004141"/>
    </source>
</evidence>
<evidence type="ECO:0000256" key="3">
    <source>
        <dbReference type="ARBA" id="ARBA00022692"/>
    </source>
</evidence>
<evidence type="ECO:0000256" key="5">
    <source>
        <dbReference type="ARBA" id="ARBA00023136"/>
    </source>
</evidence>
<proteinExistence type="inferred from homology"/>
<feature type="transmembrane region" description="Helical" evidence="6">
    <location>
        <begin position="273"/>
        <end position="296"/>
    </location>
</feature>
<name>A0ABS1V704_9PROT</name>
<feature type="transmembrane region" description="Helical" evidence="6">
    <location>
        <begin position="223"/>
        <end position="242"/>
    </location>
</feature>
<dbReference type="InterPro" id="IPR002549">
    <property type="entry name" value="AI-2E-like"/>
</dbReference>
<dbReference type="RefSeq" id="WP_202827186.1">
    <property type="nucleotide sequence ID" value="NZ_JAEUXJ010000008.1"/>
</dbReference>
<keyword evidence="3 6" id="KW-0812">Transmembrane</keyword>
<feature type="transmembrane region" description="Helical" evidence="6">
    <location>
        <begin position="81"/>
        <end position="105"/>
    </location>
</feature>
<feature type="transmembrane region" description="Helical" evidence="6">
    <location>
        <begin position="167"/>
        <end position="186"/>
    </location>
</feature>
<dbReference type="EMBL" id="JAEUXJ010000008">
    <property type="protein sequence ID" value="MBL6457449.1"/>
    <property type="molecule type" value="Genomic_DNA"/>
</dbReference>
<comment type="similarity">
    <text evidence="2">Belongs to the autoinducer-2 exporter (AI-2E) (TC 2.A.86) family.</text>
</comment>
<keyword evidence="5 6" id="KW-0472">Membrane</keyword>
<feature type="transmembrane region" description="Helical" evidence="6">
    <location>
        <begin position="248"/>
        <end position="266"/>
    </location>
</feature>
<evidence type="ECO:0000313" key="8">
    <source>
        <dbReference type="Proteomes" id="UP000606490"/>
    </source>
</evidence>
<sequence>MLDPVGHQPPLEKPIPFRRTAAISPRLELTTQLLIGLALLGVLQFHLLASLLAGLLVYELVHSLAPSHNSRFVHRRTGKIIVVALLAILVIAAIGGAILGLISLLSGGSENLSVLLQKMAEVIETARSRLPAWAVSSFPDEPTELKAAVVVWLREHAGQLRSIGQDVWRALLHILFGMIIGGMIAVSRQAGDIEHGPLVHALTERTRLLGAAFRSVVFAQVRISALNTALTGVYLLIIVPWMGIQLPLGKTMVVVTFITGLLPVIGNLISNTVIVVVSLSVSPLLAVGSLGFLVVIHKLEYFVNARVMGGQINARAWELLLAMLVMEAIFGIPGVIAAPVYYAYLKNELLAKNLI</sequence>
<keyword evidence="8" id="KW-1185">Reference proteome</keyword>
<accession>A0ABS1V704</accession>
<keyword evidence="4 6" id="KW-1133">Transmembrane helix</keyword>
<evidence type="ECO:0000313" key="7">
    <source>
        <dbReference type="EMBL" id="MBL6457449.1"/>
    </source>
</evidence>
<dbReference type="Proteomes" id="UP000606490">
    <property type="component" value="Unassembled WGS sequence"/>
</dbReference>
<feature type="transmembrane region" description="Helical" evidence="6">
    <location>
        <begin position="316"/>
        <end position="344"/>
    </location>
</feature>
<gene>
    <name evidence="7" type="ORF">JMJ55_19125</name>
</gene>
<reference evidence="7 8" key="1">
    <citation type="submission" date="2021-01" db="EMBL/GenBank/DDBJ databases">
        <title>Belnapia mucosa sp. nov. and Belnapia arida sp. nov., isolated from the Tabernas Desert (Almeria, Spain).</title>
        <authorList>
            <person name="Molina-Menor E."/>
            <person name="Vidal-Verdu A."/>
            <person name="Calonge A."/>
            <person name="Satari L."/>
            <person name="Pereto Magraner J."/>
            <person name="Porcar Miralles M."/>
        </authorList>
    </citation>
    <scope>NUCLEOTIDE SEQUENCE [LARGE SCALE GENOMIC DNA]</scope>
    <source>
        <strain evidence="7 8">T6</strain>
    </source>
</reference>
<feature type="transmembrane region" description="Helical" evidence="6">
    <location>
        <begin position="33"/>
        <end position="61"/>
    </location>
</feature>
<protein>
    <submittedName>
        <fullName evidence="7">AI-2E family transporter</fullName>
    </submittedName>
</protein>
<organism evidence="7 8">
    <name type="scientific">Belnapia mucosa</name>
    <dbReference type="NCBI Taxonomy" id="2804532"/>
    <lineage>
        <taxon>Bacteria</taxon>
        <taxon>Pseudomonadati</taxon>
        <taxon>Pseudomonadota</taxon>
        <taxon>Alphaproteobacteria</taxon>
        <taxon>Acetobacterales</taxon>
        <taxon>Roseomonadaceae</taxon>
        <taxon>Belnapia</taxon>
    </lineage>
</organism>
<evidence type="ECO:0000256" key="2">
    <source>
        <dbReference type="ARBA" id="ARBA00009773"/>
    </source>
</evidence>
<comment type="caution">
    <text evidence="7">The sequence shown here is derived from an EMBL/GenBank/DDBJ whole genome shotgun (WGS) entry which is preliminary data.</text>
</comment>
<dbReference type="Pfam" id="PF01594">
    <property type="entry name" value="AI-2E_transport"/>
    <property type="match status" value="1"/>
</dbReference>
<comment type="subcellular location">
    <subcellularLocation>
        <location evidence="1">Membrane</location>
        <topology evidence="1">Multi-pass membrane protein</topology>
    </subcellularLocation>
</comment>